<dbReference type="CDD" id="cd00093">
    <property type="entry name" value="HTH_XRE"/>
    <property type="match status" value="1"/>
</dbReference>
<comment type="caution">
    <text evidence="3">The sequence shown here is derived from an EMBL/GenBank/DDBJ whole genome shotgun (WGS) entry which is preliminary data.</text>
</comment>
<dbReference type="OrthoDB" id="2474838at2"/>
<dbReference type="InterPro" id="IPR019734">
    <property type="entry name" value="TPR_rpt"/>
</dbReference>
<dbReference type="Gene3D" id="1.10.260.40">
    <property type="entry name" value="lambda repressor-like DNA-binding domains"/>
    <property type="match status" value="1"/>
</dbReference>
<evidence type="ECO:0000256" key="1">
    <source>
        <dbReference type="ARBA" id="ARBA00023125"/>
    </source>
</evidence>
<evidence type="ECO:0000313" key="3">
    <source>
        <dbReference type="EMBL" id="TKI57002.1"/>
    </source>
</evidence>
<organism evidence="3 4">
    <name type="scientific">Brevibacillus antibioticus</name>
    <dbReference type="NCBI Taxonomy" id="2570228"/>
    <lineage>
        <taxon>Bacteria</taxon>
        <taxon>Bacillati</taxon>
        <taxon>Bacillota</taxon>
        <taxon>Bacilli</taxon>
        <taxon>Bacillales</taxon>
        <taxon>Paenibacillaceae</taxon>
        <taxon>Brevibacillus</taxon>
    </lineage>
</organism>
<proteinExistence type="predicted"/>
<accession>A0A4U2YAN4</accession>
<feature type="domain" description="HTH cro/C1-type" evidence="2">
    <location>
        <begin position="17"/>
        <end position="72"/>
    </location>
</feature>
<name>A0A4U2YAN4_9BACL</name>
<dbReference type="InterPro" id="IPR010982">
    <property type="entry name" value="Lambda_DNA-bd_dom_sf"/>
</dbReference>
<dbReference type="SUPFAM" id="SSF47413">
    <property type="entry name" value="lambda repressor-like DNA-binding domains"/>
    <property type="match status" value="1"/>
</dbReference>
<dbReference type="Proteomes" id="UP000307841">
    <property type="component" value="Unassembled WGS sequence"/>
</dbReference>
<dbReference type="PANTHER" id="PTHR46797:SF1">
    <property type="entry name" value="METHYLPHOSPHONATE SYNTHASE"/>
    <property type="match status" value="1"/>
</dbReference>
<dbReference type="PROSITE" id="PS50943">
    <property type="entry name" value="HTH_CROC1"/>
    <property type="match status" value="1"/>
</dbReference>
<dbReference type="Pfam" id="PF01381">
    <property type="entry name" value="HTH_3"/>
    <property type="match status" value="1"/>
</dbReference>
<evidence type="ECO:0000259" key="2">
    <source>
        <dbReference type="PROSITE" id="PS50943"/>
    </source>
</evidence>
<dbReference type="PANTHER" id="PTHR46797">
    <property type="entry name" value="HTH-TYPE TRANSCRIPTIONAL REGULATOR"/>
    <property type="match status" value="1"/>
</dbReference>
<protein>
    <submittedName>
        <fullName evidence="3">Helix-turn-helix transcriptional regulator</fullName>
    </submittedName>
</protein>
<dbReference type="Gene3D" id="1.25.40.10">
    <property type="entry name" value="Tetratricopeptide repeat domain"/>
    <property type="match status" value="1"/>
</dbReference>
<keyword evidence="1" id="KW-0238">DNA-binding</keyword>
<dbReference type="InterPro" id="IPR011990">
    <property type="entry name" value="TPR-like_helical_dom_sf"/>
</dbReference>
<dbReference type="InterPro" id="IPR050807">
    <property type="entry name" value="TransReg_Diox_bact_type"/>
</dbReference>
<dbReference type="RefSeq" id="WP_137030465.1">
    <property type="nucleotide sequence ID" value="NZ_SZNK01000001.1"/>
</dbReference>
<keyword evidence="4" id="KW-1185">Reference proteome</keyword>
<dbReference type="EMBL" id="SZNK01000001">
    <property type="protein sequence ID" value="TKI57002.1"/>
    <property type="molecule type" value="Genomic_DNA"/>
</dbReference>
<dbReference type="GO" id="GO:0003700">
    <property type="term" value="F:DNA-binding transcription factor activity"/>
    <property type="evidence" value="ECO:0007669"/>
    <property type="project" value="TreeGrafter"/>
</dbReference>
<dbReference type="AlphaFoldDB" id="A0A4U2YAN4"/>
<gene>
    <name evidence="3" type="ORF">E8L90_16870</name>
</gene>
<dbReference type="GO" id="GO:0005829">
    <property type="term" value="C:cytosol"/>
    <property type="evidence" value="ECO:0007669"/>
    <property type="project" value="TreeGrafter"/>
</dbReference>
<reference evidence="3 4" key="1">
    <citation type="submission" date="2019-04" db="EMBL/GenBank/DDBJ databases">
        <title>Whole genome sequencing of Brevibacillus sp. TGS2-1.</title>
        <authorList>
            <person name="Choi A."/>
        </authorList>
    </citation>
    <scope>NUCLEOTIDE SEQUENCE [LARGE SCALE GENOMIC DNA]</scope>
    <source>
        <strain evidence="3 4">TGS2-1</strain>
    </source>
</reference>
<dbReference type="InterPro" id="IPR001387">
    <property type="entry name" value="Cro/C1-type_HTH"/>
</dbReference>
<evidence type="ECO:0000313" key="4">
    <source>
        <dbReference type="Proteomes" id="UP000307841"/>
    </source>
</evidence>
<dbReference type="SMART" id="SM00028">
    <property type="entry name" value="TPR"/>
    <property type="match status" value="3"/>
</dbReference>
<dbReference type="GO" id="GO:0003677">
    <property type="term" value="F:DNA binding"/>
    <property type="evidence" value="ECO:0007669"/>
    <property type="project" value="UniProtKB-KW"/>
</dbReference>
<dbReference type="SUPFAM" id="SSF48452">
    <property type="entry name" value="TPR-like"/>
    <property type="match status" value="1"/>
</dbReference>
<dbReference type="SMART" id="SM00530">
    <property type="entry name" value="HTH_XRE"/>
    <property type="match status" value="1"/>
</dbReference>
<sequence>MKVKEEGRSCTTLGELIKNYREQAGITLSELARKAGISKAAISRIERERTKRPQFTTIKPIADILGISLMELMEQYIEVEKRPDVLQELLLEAVSMSDNRLVSKVADKFLESPCEETETTLERLFDLTGSIIDETARLSLYKTIISYARYRGVQQYLAKGLLQQYLIERMDLGTLEESFKIGEEILHYTQFLSREEKVIYYYRMALHAHNIKKYKQCIELGNIGHREDTTQNELKERVALAICNSYSRLGDLIGLEEHLDRYEKLGYAFIIERLKYFRAIILSKSERYDKAIPLLKECLEEATDNNRLNRVNDLLEALLKINDVNSIQQIIEQEEEDLHIQPTTPYKYSELGKYYKCKGAFLVKSGLFDDGIEKYLKAMYFFSKINATADIIKCSEAICIHYFTQEKEMKPEVLKKLGEVYNIVNKGNTKEC</sequence>